<dbReference type="AlphaFoldDB" id="A0A1H4AL80"/>
<dbReference type="RefSeq" id="WP_093243753.1">
    <property type="nucleotide sequence ID" value="NZ_FNQF01000005.1"/>
</dbReference>
<evidence type="ECO:0000313" key="2">
    <source>
        <dbReference type="EMBL" id="SEA36547.1"/>
    </source>
</evidence>
<keyword evidence="3" id="KW-1185">Reference proteome</keyword>
<protein>
    <submittedName>
        <fullName evidence="2">GSCFA family protein</fullName>
    </submittedName>
</protein>
<reference evidence="2 3" key="1">
    <citation type="submission" date="2016-10" db="EMBL/GenBank/DDBJ databases">
        <authorList>
            <person name="de Groot N.N."/>
        </authorList>
    </citation>
    <scope>NUCLEOTIDE SEQUENCE [LARGE SCALE GENOMIC DNA]</scope>
    <source>
        <strain evidence="2 3">DSM 23581</strain>
    </source>
</reference>
<sequence length="316" mass="37174">MQLQTKIKLKDGEPKINYGSHLFVLGSCFSEHIGDRLSASQLRVLQNPFGILFHPFGLENFINRVVEQNFFTEKDIFHHNGLWHSFDAHSKMSHQNPDVVLKKLNAAIKPSFEFINKSSHVLITLGTAFIYRHIEKGKYVANCHKIPQKNFDKELISSDQIQQSLLRMMKCLKSINPEINFIFTVSPVRHQKEGLIENNRSKAQLISAIHHIVEKEESSYFPSYEIMMDELRDYRFYKSDMLHPNETAIAYIWEKFTATWMTADTLKIMEKVDKLQRNLKHKAFNPNSEAHRLFLQKVEKQKKELKKRFPHFKFLL</sequence>
<gene>
    <name evidence="2" type="ORF">SAMN05421540_10570</name>
</gene>
<dbReference type="Proteomes" id="UP000198820">
    <property type="component" value="Unassembled WGS sequence"/>
</dbReference>
<evidence type="ECO:0000313" key="3">
    <source>
        <dbReference type="Proteomes" id="UP000198820"/>
    </source>
</evidence>
<dbReference type="Gene3D" id="3.40.50.1110">
    <property type="entry name" value="SGNH hydrolase"/>
    <property type="match status" value="1"/>
</dbReference>
<dbReference type="Pfam" id="PF08885">
    <property type="entry name" value="GSCFA"/>
    <property type="match status" value="1"/>
</dbReference>
<dbReference type="STRING" id="908615.SAMN05421540_10570"/>
<dbReference type="EMBL" id="FNQF01000005">
    <property type="protein sequence ID" value="SEA36547.1"/>
    <property type="molecule type" value="Genomic_DNA"/>
</dbReference>
<accession>A0A1H4AL80</accession>
<dbReference type="InterPro" id="IPR014982">
    <property type="entry name" value="GSCFA"/>
</dbReference>
<organism evidence="2 3">
    <name type="scientific">Psychroflexus halocasei</name>
    <dbReference type="NCBI Taxonomy" id="908615"/>
    <lineage>
        <taxon>Bacteria</taxon>
        <taxon>Pseudomonadati</taxon>
        <taxon>Bacteroidota</taxon>
        <taxon>Flavobacteriia</taxon>
        <taxon>Flavobacteriales</taxon>
        <taxon>Flavobacteriaceae</taxon>
        <taxon>Psychroflexus</taxon>
    </lineage>
</organism>
<dbReference type="GO" id="GO:0016788">
    <property type="term" value="F:hydrolase activity, acting on ester bonds"/>
    <property type="evidence" value="ECO:0007669"/>
    <property type="project" value="UniProtKB-ARBA"/>
</dbReference>
<dbReference type="SUPFAM" id="SSF52266">
    <property type="entry name" value="SGNH hydrolase"/>
    <property type="match status" value="1"/>
</dbReference>
<proteinExistence type="predicted"/>
<dbReference type="PROSITE" id="PS51257">
    <property type="entry name" value="PROKAR_LIPOPROTEIN"/>
    <property type="match status" value="1"/>
</dbReference>
<evidence type="ECO:0000259" key="1">
    <source>
        <dbReference type="Pfam" id="PF08885"/>
    </source>
</evidence>
<dbReference type="InterPro" id="IPR036514">
    <property type="entry name" value="SGNH_hydro_sf"/>
</dbReference>
<feature type="domain" description="GSCFA" evidence="1">
    <location>
        <begin position="22"/>
        <end position="256"/>
    </location>
</feature>
<name>A0A1H4AL80_9FLAO</name>